<keyword evidence="3" id="KW-1185">Reference proteome</keyword>
<dbReference type="SUPFAM" id="SSF81296">
    <property type="entry name" value="E set domains"/>
    <property type="match status" value="1"/>
</dbReference>
<dbReference type="Pfam" id="PF02752">
    <property type="entry name" value="Arrestin_C"/>
    <property type="match status" value="1"/>
</dbReference>
<dbReference type="GO" id="GO:0005737">
    <property type="term" value="C:cytoplasm"/>
    <property type="evidence" value="ECO:0007669"/>
    <property type="project" value="TreeGrafter"/>
</dbReference>
<dbReference type="Gene3D" id="2.60.40.640">
    <property type="match status" value="1"/>
</dbReference>
<sequence>MGQDKRAVCCLCCQKGVVSLRSALERSAYCCGESLRLKADIDNQSEEEVRLKLKLIQHVEFFIDRGVLGVNKEATHTVLEYRGDQIHPHTRHKFDSSNSLVVPVMPPTLVGVCRLMQMYYVLKVGALPDAYNLRYPRYQVCLLFKNYDFHKVAFFEIP</sequence>
<proteinExistence type="predicted"/>
<organism evidence="2 3">
    <name type="scientific">Amblyomma americanum</name>
    <name type="common">Lone star tick</name>
    <dbReference type="NCBI Taxonomy" id="6943"/>
    <lineage>
        <taxon>Eukaryota</taxon>
        <taxon>Metazoa</taxon>
        <taxon>Ecdysozoa</taxon>
        <taxon>Arthropoda</taxon>
        <taxon>Chelicerata</taxon>
        <taxon>Arachnida</taxon>
        <taxon>Acari</taxon>
        <taxon>Parasitiformes</taxon>
        <taxon>Ixodida</taxon>
        <taxon>Ixodoidea</taxon>
        <taxon>Ixodidae</taxon>
        <taxon>Amblyomminae</taxon>
        <taxon>Amblyomma</taxon>
    </lineage>
</organism>
<dbReference type="GO" id="GO:0015031">
    <property type="term" value="P:protein transport"/>
    <property type="evidence" value="ECO:0007669"/>
    <property type="project" value="TreeGrafter"/>
</dbReference>
<accession>A0AAQ4F193</accession>
<feature type="domain" description="Arrestin C-terminal-like" evidence="1">
    <location>
        <begin position="14"/>
        <end position="130"/>
    </location>
</feature>
<dbReference type="EMBL" id="JARKHS020008495">
    <property type="protein sequence ID" value="KAK8780739.1"/>
    <property type="molecule type" value="Genomic_DNA"/>
</dbReference>
<reference evidence="2 3" key="1">
    <citation type="journal article" date="2023" name="Arcadia Sci">
        <title>De novo assembly of a long-read Amblyomma americanum tick genome.</title>
        <authorList>
            <person name="Chou S."/>
            <person name="Poskanzer K.E."/>
            <person name="Rollins M."/>
            <person name="Thuy-Boun P.S."/>
        </authorList>
    </citation>
    <scope>NUCLEOTIDE SEQUENCE [LARGE SCALE GENOMIC DNA]</scope>
    <source>
        <strain evidence="2">F_SG_1</strain>
        <tissue evidence="2">Salivary glands</tissue>
    </source>
</reference>
<dbReference type="InterPro" id="IPR011022">
    <property type="entry name" value="Arrestin_C-like"/>
</dbReference>
<dbReference type="PANTHER" id="PTHR11188">
    <property type="entry name" value="ARRESTIN DOMAIN CONTAINING PROTEIN"/>
    <property type="match status" value="1"/>
</dbReference>
<dbReference type="InterPro" id="IPR014756">
    <property type="entry name" value="Ig_E-set"/>
</dbReference>
<name>A0AAQ4F193_AMBAM</name>
<protein>
    <recommendedName>
        <fullName evidence="1">Arrestin C-terminal-like domain-containing protein</fullName>
    </recommendedName>
</protein>
<dbReference type="InterPro" id="IPR050357">
    <property type="entry name" value="Arrestin_domain-protein"/>
</dbReference>
<comment type="caution">
    <text evidence="2">The sequence shown here is derived from an EMBL/GenBank/DDBJ whole genome shotgun (WGS) entry which is preliminary data.</text>
</comment>
<dbReference type="Proteomes" id="UP001321473">
    <property type="component" value="Unassembled WGS sequence"/>
</dbReference>
<gene>
    <name evidence="2" type="ORF">V5799_017920</name>
</gene>
<dbReference type="AlphaFoldDB" id="A0AAQ4F193"/>
<dbReference type="PANTHER" id="PTHR11188:SF144">
    <property type="entry name" value="ARRESTIN C-TERMINAL-LIKE DOMAIN-CONTAINING PROTEIN"/>
    <property type="match status" value="1"/>
</dbReference>
<dbReference type="InterPro" id="IPR014752">
    <property type="entry name" value="Arrestin-like_C"/>
</dbReference>
<evidence type="ECO:0000313" key="3">
    <source>
        <dbReference type="Proteomes" id="UP001321473"/>
    </source>
</evidence>
<evidence type="ECO:0000313" key="2">
    <source>
        <dbReference type="EMBL" id="KAK8780739.1"/>
    </source>
</evidence>
<evidence type="ECO:0000259" key="1">
    <source>
        <dbReference type="SMART" id="SM01017"/>
    </source>
</evidence>
<dbReference type="SMART" id="SM01017">
    <property type="entry name" value="Arrestin_C"/>
    <property type="match status" value="1"/>
</dbReference>